<reference evidence="1" key="1">
    <citation type="submission" date="2018-05" db="EMBL/GenBank/DDBJ databases">
        <title>Complete Genome Sequences of Extremely Thermoacidophilic, Metal-Mobilizing Type-Strain Members of the Archaeal Family Sulfolobaceae: Acidianus brierleyi DSM-1651T, Acidianus sulfidivorans DSM-18786T, Metallosphaera hakonensis DSM-7519T, and Metallosphaera prunae DSM-10039T.</title>
        <authorList>
            <person name="Counts J.A."/>
            <person name="Kelly R.M."/>
        </authorList>
    </citation>
    <scope>NUCLEOTIDE SEQUENCE [LARGE SCALE GENOMIC DNA]</scope>
    <source>
        <strain evidence="1">HO1-1</strain>
    </source>
</reference>
<name>A0A2U9IW71_9CREN</name>
<dbReference type="EMBL" id="CP029287">
    <property type="protein sequence ID" value="AWS00289.1"/>
    <property type="molecule type" value="Genomic_DNA"/>
</dbReference>
<dbReference type="PANTHER" id="PTHR38433">
    <property type="match status" value="1"/>
</dbReference>
<dbReference type="Pfam" id="PF07849">
    <property type="entry name" value="DUF1641"/>
    <property type="match status" value="1"/>
</dbReference>
<dbReference type="Proteomes" id="UP000247586">
    <property type="component" value="Chromosome"/>
</dbReference>
<dbReference type="STRING" id="1293036.GCA_001315825_02221"/>
<sequence>MDERGVQTIDRMISELAESGDALEQFLKLINALNRTGILPFLVGIAENLDKTLADMTEQNAGLIRTMNAIYSILNGDEETQEVTLARVLQELNDPDVKRGLLLILKVIKAIGSASKQGQSD</sequence>
<dbReference type="PANTHER" id="PTHR38433:SF1">
    <property type="entry name" value="DUF1641 DOMAIN-CONTAINING PROTEIN"/>
    <property type="match status" value="1"/>
</dbReference>
<proteinExistence type="predicted"/>
<protein>
    <submittedName>
        <fullName evidence="1">DUF1641 domain-containing protein</fullName>
    </submittedName>
</protein>
<evidence type="ECO:0000313" key="2">
    <source>
        <dbReference type="Proteomes" id="UP000247586"/>
    </source>
</evidence>
<dbReference type="OrthoDB" id="36283at2157"/>
<evidence type="ECO:0000313" key="1">
    <source>
        <dbReference type="EMBL" id="AWS00289.1"/>
    </source>
</evidence>
<gene>
    <name evidence="1" type="ORF">DFR87_12050</name>
</gene>
<dbReference type="AlphaFoldDB" id="A0A2U9IW71"/>
<dbReference type="RefSeq" id="WP_054836993.1">
    <property type="nucleotide sequence ID" value="NZ_BBBA01000018.1"/>
</dbReference>
<accession>A0A2U9IW71</accession>
<dbReference type="GeneID" id="36836086"/>
<dbReference type="KEGG" id="mhk:DFR87_12050"/>
<dbReference type="InterPro" id="IPR012440">
    <property type="entry name" value="DUF1641"/>
</dbReference>
<keyword evidence="2" id="KW-1185">Reference proteome</keyword>
<organism evidence="1 2">
    <name type="scientific">Metallosphaera hakonensis JCM 8857 = DSM 7519</name>
    <dbReference type="NCBI Taxonomy" id="1293036"/>
    <lineage>
        <taxon>Archaea</taxon>
        <taxon>Thermoproteota</taxon>
        <taxon>Thermoprotei</taxon>
        <taxon>Sulfolobales</taxon>
        <taxon>Sulfolobaceae</taxon>
        <taxon>Metallosphaera</taxon>
    </lineage>
</organism>